<name>A0A9D4IE74_DREPO</name>
<dbReference type="AlphaFoldDB" id="A0A9D4IE74"/>
<evidence type="ECO:0000313" key="1">
    <source>
        <dbReference type="EMBL" id="KAH3772101.1"/>
    </source>
</evidence>
<reference evidence="1" key="1">
    <citation type="journal article" date="2019" name="bioRxiv">
        <title>The Genome of the Zebra Mussel, Dreissena polymorpha: A Resource for Invasive Species Research.</title>
        <authorList>
            <person name="McCartney M.A."/>
            <person name="Auch B."/>
            <person name="Kono T."/>
            <person name="Mallez S."/>
            <person name="Zhang Y."/>
            <person name="Obille A."/>
            <person name="Becker A."/>
            <person name="Abrahante J.E."/>
            <person name="Garbe J."/>
            <person name="Badalamenti J.P."/>
            <person name="Herman A."/>
            <person name="Mangelson H."/>
            <person name="Liachko I."/>
            <person name="Sullivan S."/>
            <person name="Sone E.D."/>
            <person name="Koren S."/>
            <person name="Silverstein K.A.T."/>
            <person name="Beckman K.B."/>
            <person name="Gohl D.M."/>
        </authorList>
    </citation>
    <scope>NUCLEOTIDE SEQUENCE</scope>
    <source>
        <strain evidence="1">Duluth1</strain>
        <tissue evidence="1">Whole animal</tissue>
    </source>
</reference>
<organism evidence="1 2">
    <name type="scientific">Dreissena polymorpha</name>
    <name type="common">Zebra mussel</name>
    <name type="synonym">Mytilus polymorpha</name>
    <dbReference type="NCBI Taxonomy" id="45954"/>
    <lineage>
        <taxon>Eukaryota</taxon>
        <taxon>Metazoa</taxon>
        <taxon>Spiralia</taxon>
        <taxon>Lophotrochozoa</taxon>
        <taxon>Mollusca</taxon>
        <taxon>Bivalvia</taxon>
        <taxon>Autobranchia</taxon>
        <taxon>Heteroconchia</taxon>
        <taxon>Euheterodonta</taxon>
        <taxon>Imparidentia</taxon>
        <taxon>Neoheterodontei</taxon>
        <taxon>Myida</taxon>
        <taxon>Dreissenoidea</taxon>
        <taxon>Dreissenidae</taxon>
        <taxon>Dreissena</taxon>
    </lineage>
</organism>
<gene>
    <name evidence="1" type="ORF">DPMN_173436</name>
</gene>
<dbReference type="Proteomes" id="UP000828390">
    <property type="component" value="Unassembled WGS sequence"/>
</dbReference>
<dbReference type="EMBL" id="JAIWYP010000009">
    <property type="protein sequence ID" value="KAH3772101.1"/>
    <property type="molecule type" value="Genomic_DNA"/>
</dbReference>
<proteinExistence type="predicted"/>
<sequence>MADIRTYMTHHQEAMFKFDSCGHQTNRRDQYDDHMAMHLRATNHVVEVRAARACYALANDSKEEEKDNFYKRLSTIIQDRPKRNILILMGDSNA</sequence>
<keyword evidence="2" id="KW-1185">Reference proteome</keyword>
<comment type="caution">
    <text evidence="1">The sequence shown here is derived from an EMBL/GenBank/DDBJ whole genome shotgun (WGS) entry which is preliminary data.</text>
</comment>
<accession>A0A9D4IE74</accession>
<protein>
    <submittedName>
        <fullName evidence="1">Uncharacterized protein</fullName>
    </submittedName>
</protein>
<evidence type="ECO:0000313" key="2">
    <source>
        <dbReference type="Proteomes" id="UP000828390"/>
    </source>
</evidence>
<reference evidence="1" key="2">
    <citation type="submission" date="2020-11" db="EMBL/GenBank/DDBJ databases">
        <authorList>
            <person name="McCartney M.A."/>
            <person name="Auch B."/>
            <person name="Kono T."/>
            <person name="Mallez S."/>
            <person name="Becker A."/>
            <person name="Gohl D.M."/>
            <person name="Silverstein K.A.T."/>
            <person name="Koren S."/>
            <person name="Bechman K.B."/>
            <person name="Herman A."/>
            <person name="Abrahante J.E."/>
            <person name="Garbe J."/>
        </authorList>
    </citation>
    <scope>NUCLEOTIDE SEQUENCE</scope>
    <source>
        <strain evidence="1">Duluth1</strain>
        <tissue evidence="1">Whole animal</tissue>
    </source>
</reference>